<proteinExistence type="predicted"/>
<dbReference type="AlphaFoldDB" id="A0A089NQ61"/>
<dbReference type="HOGENOM" id="CLU_3292330_0_0_5"/>
<gene>
    <name evidence="1" type="ORF">MOC_2306</name>
</gene>
<organism evidence="1 2">
    <name type="scientific">Methylobacterium oryzae CBMB20</name>
    <dbReference type="NCBI Taxonomy" id="693986"/>
    <lineage>
        <taxon>Bacteria</taxon>
        <taxon>Pseudomonadati</taxon>
        <taxon>Pseudomonadota</taxon>
        <taxon>Alphaproteobacteria</taxon>
        <taxon>Hyphomicrobiales</taxon>
        <taxon>Methylobacteriaceae</taxon>
        <taxon>Methylobacterium</taxon>
    </lineage>
</organism>
<keyword evidence="2" id="KW-1185">Reference proteome</keyword>
<dbReference type="Proteomes" id="UP000029492">
    <property type="component" value="Chromosome"/>
</dbReference>
<dbReference type="KEGG" id="mor:MOC_2306"/>
<sequence>MGAGTGLKQVERAPTMLARGNTFRLAVLPSVNAGVSSTNR</sequence>
<name>A0A089NQ61_9HYPH</name>
<reference evidence="1 2" key="1">
    <citation type="journal article" date="2014" name="PLoS ONE">
        <title>Genome Information of Methylobacterium oryzae, a Plant-Probiotic Methylotroph in the Phyllosphere.</title>
        <authorList>
            <person name="Kwak M.J."/>
            <person name="Jeong H."/>
            <person name="Madhaiyan M."/>
            <person name="Lee Y."/>
            <person name="Sa T.M."/>
            <person name="Oh T.K."/>
            <person name="Kim J.F."/>
        </authorList>
    </citation>
    <scope>NUCLEOTIDE SEQUENCE [LARGE SCALE GENOMIC DNA]</scope>
    <source>
        <strain evidence="1 2">CBMB20</strain>
    </source>
</reference>
<protein>
    <submittedName>
        <fullName evidence="1">Protein of unassigned function</fullName>
    </submittedName>
</protein>
<accession>A0A089NQ61</accession>
<evidence type="ECO:0000313" key="2">
    <source>
        <dbReference type="Proteomes" id="UP000029492"/>
    </source>
</evidence>
<evidence type="ECO:0000313" key="1">
    <source>
        <dbReference type="EMBL" id="AIQ90061.1"/>
    </source>
</evidence>
<dbReference type="EMBL" id="CP003811">
    <property type="protein sequence ID" value="AIQ90061.1"/>
    <property type="molecule type" value="Genomic_DNA"/>
</dbReference>